<feature type="modified residue" description="4-aspartylphosphate" evidence="5">
    <location>
        <position position="55"/>
    </location>
</feature>
<gene>
    <name evidence="8" type="ORF">D5H75_23850</name>
</gene>
<name>A0A3A4AXI0_9ACTN</name>
<dbReference type="Gene3D" id="3.40.50.2300">
    <property type="match status" value="1"/>
</dbReference>
<dbReference type="GO" id="GO:0003677">
    <property type="term" value="F:DNA binding"/>
    <property type="evidence" value="ECO:0007669"/>
    <property type="project" value="UniProtKB-KW"/>
</dbReference>
<dbReference type="SUPFAM" id="SSF52172">
    <property type="entry name" value="CheY-like"/>
    <property type="match status" value="1"/>
</dbReference>
<protein>
    <submittedName>
        <fullName evidence="8">DNA-binding response regulator</fullName>
    </submittedName>
</protein>
<dbReference type="InterPro" id="IPR011006">
    <property type="entry name" value="CheY-like_superfamily"/>
</dbReference>
<dbReference type="SMART" id="SM00448">
    <property type="entry name" value="REC"/>
    <property type="match status" value="1"/>
</dbReference>
<reference evidence="8 9" key="1">
    <citation type="submission" date="2018-09" db="EMBL/GenBank/DDBJ databases">
        <title>YIM 75507 draft genome.</title>
        <authorList>
            <person name="Tang S."/>
            <person name="Feng Y."/>
        </authorList>
    </citation>
    <scope>NUCLEOTIDE SEQUENCE [LARGE SCALE GENOMIC DNA]</scope>
    <source>
        <strain evidence="8 9">YIM 75507</strain>
    </source>
</reference>
<dbReference type="SMART" id="SM00421">
    <property type="entry name" value="HTH_LUXR"/>
    <property type="match status" value="1"/>
</dbReference>
<evidence type="ECO:0000259" key="6">
    <source>
        <dbReference type="PROSITE" id="PS50043"/>
    </source>
</evidence>
<dbReference type="Proteomes" id="UP000265768">
    <property type="component" value="Unassembled WGS sequence"/>
</dbReference>
<dbReference type="InterPro" id="IPR000792">
    <property type="entry name" value="Tscrpt_reg_LuxR_C"/>
</dbReference>
<keyword evidence="1 5" id="KW-0597">Phosphoprotein</keyword>
<evidence type="ECO:0000256" key="1">
    <source>
        <dbReference type="ARBA" id="ARBA00022553"/>
    </source>
</evidence>
<dbReference type="PRINTS" id="PR00038">
    <property type="entry name" value="HTHLUXR"/>
</dbReference>
<dbReference type="PROSITE" id="PS00622">
    <property type="entry name" value="HTH_LUXR_1"/>
    <property type="match status" value="1"/>
</dbReference>
<evidence type="ECO:0000256" key="5">
    <source>
        <dbReference type="PROSITE-ProRule" id="PRU00169"/>
    </source>
</evidence>
<proteinExistence type="predicted"/>
<dbReference type="GO" id="GO:0006355">
    <property type="term" value="P:regulation of DNA-templated transcription"/>
    <property type="evidence" value="ECO:0007669"/>
    <property type="project" value="InterPro"/>
</dbReference>
<evidence type="ECO:0000313" key="9">
    <source>
        <dbReference type="Proteomes" id="UP000265768"/>
    </source>
</evidence>
<organism evidence="8 9">
    <name type="scientific">Bailinhaonella thermotolerans</name>
    <dbReference type="NCBI Taxonomy" id="1070861"/>
    <lineage>
        <taxon>Bacteria</taxon>
        <taxon>Bacillati</taxon>
        <taxon>Actinomycetota</taxon>
        <taxon>Actinomycetes</taxon>
        <taxon>Streptosporangiales</taxon>
        <taxon>Streptosporangiaceae</taxon>
        <taxon>Bailinhaonella</taxon>
    </lineage>
</organism>
<evidence type="ECO:0000313" key="8">
    <source>
        <dbReference type="EMBL" id="RJL29980.1"/>
    </source>
</evidence>
<evidence type="ECO:0000256" key="3">
    <source>
        <dbReference type="ARBA" id="ARBA00023125"/>
    </source>
</evidence>
<dbReference type="PANTHER" id="PTHR43214:SF24">
    <property type="entry name" value="TRANSCRIPTIONAL REGULATORY PROTEIN NARL-RELATED"/>
    <property type="match status" value="1"/>
</dbReference>
<dbReference type="InterPro" id="IPR001789">
    <property type="entry name" value="Sig_transdc_resp-reg_receiver"/>
</dbReference>
<dbReference type="Pfam" id="PF00072">
    <property type="entry name" value="Response_reg"/>
    <property type="match status" value="1"/>
</dbReference>
<dbReference type="OrthoDB" id="154278at2"/>
<feature type="domain" description="Response regulatory" evidence="7">
    <location>
        <begin position="4"/>
        <end position="119"/>
    </location>
</feature>
<dbReference type="InterPro" id="IPR039420">
    <property type="entry name" value="WalR-like"/>
</dbReference>
<dbReference type="CDD" id="cd06170">
    <property type="entry name" value="LuxR_C_like"/>
    <property type="match status" value="1"/>
</dbReference>
<evidence type="ECO:0000256" key="4">
    <source>
        <dbReference type="ARBA" id="ARBA00023163"/>
    </source>
</evidence>
<feature type="domain" description="HTH luxR-type" evidence="6">
    <location>
        <begin position="148"/>
        <end position="213"/>
    </location>
</feature>
<dbReference type="InterPro" id="IPR016032">
    <property type="entry name" value="Sig_transdc_resp-reg_C-effctor"/>
</dbReference>
<dbReference type="InterPro" id="IPR058245">
    <property type="entry name" value="NreC/VraR/RcsB-like_REC"/>
</dbReference>
<dbReference type="PROSITE" id="PS50110">
    <property type="entry name" value="RESPONSE_REGULATORY"/>
    <property type="match status" value="1"/>
</dbReference>
<dbReference type="GO" id="GO:0000160">
    <property type="term" value="P:phosphorelay signal transduction system"/>
    <property type="evidence" value="ECO:0007669"/>
    <property type="project" value="InterPro"/>
</dbReference>
<keyword evidence="2" id="KW-0805">Transcription regulation</keyword>
<dbReference type="AlphaFoldDB" id="A0A3A4AXI0"/>
<evidence type="ECO:0000259" key="7">
    <source>
        <dbReference type="PROSITE" id="PS50110"/>
    </source>
</evidence>
<keyword evidence="9" id="KW-1185">Reference proteome</keyword>
<comment type="caution">
    <text evidence="8">The sequence shown here is derived from an EMBL/GenBank/DDBJ whole genome shotgun (WGS) entry which is preliminary data.</text>
</comment>
<dbReference type="CDD" id="cd17535">
    <property type="entry name" value="REC_NarL-like"/>
    <property type="match status" value="1"/>
</dbReference>
<accession>A0A3A4AXI0</accession>
<evidence type="ECO:0000256" key="2">
    <source>
        <dbReference type="ARBA" id="ARBA00023015"/>
    </source>
</evidence>
<dbReference type="RefSeq" id="WP_119928758.1">
    <property type="nucleotide sequence ID" value="NZ_QZEY01000010.1"/>
</dbReference>
<keyword evidence="3 8" id="KW-0238">DNA-binding</keyword>
<sequence length="220" mass="23556">MTIRVVVADDQELVRGGFSMILDAQPDIEVVAEAGDGAEAVRAVRAHAPDVLLLDVRMPVMDGIEAAKIVCASTETRVIMLTTFDHDDYVFDTLRAGASGFLLKDVRRDDLVHAVRVVTAGDSLLAPSVTRRLIAEVTARPAAAAPLKTDALDALTARERETLQLMARGLTNAEIAQSLVVSEHTVKTHVSNVLTKLGLRDRVQAVIAAYESGLIQPGTP</sequence>
<dbReference type="SUPFAM" id="SSF46894">
    <property type="entry name" value="C-terminal effector domain of the bipartite response regulators"/>
    <property type="match status" value="1"/>
</dbReference>
<keyword evidence="4" id="KW-0804">Transcription</keyword>
<dbReference type="PANTHER" id="PTHR43214">
    <property type="entry name" value="TWO-COMPONENT RESPONSE REGULATOR"/>
    <property type="match status" value="1"/>
</dbReference>
<dbReference type="EMBL" id="QZEY01000010">
    <property type="protein sequence ID" value="RJL29980.1"/>
    <property type="molecule type" value="Genomic_DNA"/>
</dbReference>
<dbReference type="Pfam" id="PF00196">
    <property type="entry name" value="GerE"/>
    <property type="match status" value="1"/>
</dbReference>
<dbReference type="PROSITE" id="PS50043">
    <property type="entry name" value="HTH_LUXR_2"/>
    <property type="match status" value="1"/>
</dbReference>